<evidence type="ECO:0000256" key="1">
    <source>
        <dbReference type="SAM" id="MobiDB-lite"/>
    </source>
</evidence>
<dbReference type="Proteomes" id="UP001501638">
    <property type="component" value="Unassembled WGS sequence"/>
</dbReference>
<name>A0ABN3KAT0_9ACTN</name>
<dbReference type="RefSeq" id="WP_344325828.1">
    <property type="nucleotide sequence ID" value="NZ_BAAASZ010000028.1"/>
</dbReference>
<protein>
    <submittedName>
        <fullName evidence="2">Uncharacterized protein</fullName>
    </submittedName>
</protein>
<proteinExistence type="predicted"/>
<evidence type="ECO:0000313" key="2">
    <source>
        <dbReference type="EMBL" id="GAA2453889.1"/>
    </source>
</evidence>
<organism evidence="2 3">
    <name type="scientific">Streptomyces macrosporus</name>
    <dbReference type="NCBI Taxonomy" id="44032"/>
    <lineage>
        <taxon>Bacteria</taxon>
        <taxon>Bacillati</taxon>
        <taxon>Actinomycetota</taxon>
        <taxon>Actinomycetes</taxon>
        <taxon>Kitasatosporales</taxon>
        <taxon>Streptomycetaceae</taxon>
        <taxon>Streptomyces</taxon>
    </lineage>
</organism>
<accession>A0ABN3KAT0</accession>
<keyword evidence="3" id="KW-1185">Reference proteome</keyword>
<reference evidence="2 3" key="1">
    <citation type="journal article" date="2019" name="Int. J. Syst. Evol. Microbiol.">
        <title>The Global Catalogue of Microorganisms (GCM) 10K type strain sequencing project: providing services to taxonomists for standard genome sequencing and annotation.</title>
        <authorList>
            <consortium name="The Broad Institute Genomics Platform"/>
            <consortium name="The Broad Institute Genome Sequencing Center for Infectious Disease"/>
            <person name="Wu L."/>
            <person name="Ma J."/>
        </authorList>
    </citation>
    <scope>NUCLEOTIDE SEQUENCE [LARGE SCALE GENOMIC DNA]</scope>
    <source>
        <strain evidence="2 3">JCM 6305</strain>
    </source>
</reference>
<sequence length="159" mass="17126">MEAEWAALAASGATTLVGLVISDSWSHVRDRLGEFFARHRDGGLEEALTELDGSRRELVTAHEDGDGLTAARTAADVTAAWLSRLHRLARTDPVAAEEFLRLLDSLNGRPQEPPTTVHNVISGGTQRGPVIQSGRITGLAFPSPDIPPPHEERYTADGQ</sequence>
<comment type="caution">
    <text evidence="2">The sequence shown here is derived from an EMBL/GenBank/DDBJ whole genome shotgun (WGS) entry which is preliminary data.</text>
</comment>
<feature type="compositionally biased region" description="Basic and acidic residues" evidence="1">
    <location>
        <begin position="148"/>
        <end position="159"/>
    </location>
</feature>
<dbReference type="EMBL" id="BAAASZ010000028">
    <property type="protein sequence ID" value="GAA2453889.1"/>
    <property type="molecule type" value="Genomic_DNA"/>
</dbReference>
<evidence type="ECO:0000313" key="3">
    <source>
        <dbReference type="Proteomes" id="UP001501638"/>
    </source>
</evidence>
<gene>
    <name evidence="2" type="ORF">GCM10010405_42120</name>
</gene>
<feature type="region of interest" description="Disordered" evidence="1">
    <location>
        <begin position="140"/>
        <end position="159"/>
    </location>
</feature>